<organism evidence="2 3">
    <name type="scientific">Candidatus Nealsonbacteria bacterium CG23_combo_of_CG06-09_8_20_14_all_39_17</name>
    <dbReference type="NCBI Taxonomy" id="1974722"/>
    <lineage>
        <taxon>Bacteria</taxon>
        <taxon>Candidatus Nealsoniibacteriota</taxon>
    </lineage>
</organism>
<accession>A0A2G9YUS9</accession>
<evidence type="ECO:0008006" key="4">
    <source>
        <dbReference type="Google" id="ProtNLM"/>
    </source>
</evidence>
<reference evidence="2 3" key="1">
    <citation type="submission" date="2017-09" db="EMBL/GenBank/DDBJ databases">
        <title>Depth-based differentiation of microbial function through sediment-hosted aquifers and enrichment of novel symbionts in the deep terrestrial subsurface.</title>
        <authorList>
            <person name="Probst A.J."/>
            <person name="Ladd B."/>
            <person name="Jarett J.K."/>
            <person name="Geller-Mcgrath D.E."/>
            <person name="Sieber C.M."/>
            <person name="Emerson J.B."/>
            <person name="Anantharaman K."/>
            <person name="Thomas B.C."/>
            <person name="Malmstrom R."/>
            <person name="Stieglmeier M."/>
            <person name="Klingl A."/>
            <person name="Woyke T."/>
            <person name="Ryan C.M."/>
            <person name="Banfield J.F."/>
        </authorList>
    </citation>
    <scope>NUCLEOTIDE SEQUENCE [LARGE SCALE GENOMIC DNA]</scope>
    <source>
        <strain evidence="2">CG23_combo_of_CG06-09_8_20_14_all_39_17</strain>
    </source>
</reference>
<sequence length="521" mass="60276">MEHEKDYVDFSKSDDVNGLAGKFFYRFFESLPALLSLGTLLAIFVLSWRIPATIAFFVIAFDLYWLLRIIYLSAYQISGYKKMRENLKIDWLEKVRKLKTGEINEDLGIKLWGDLYHLIILPFCKEGEEVVASTIRSLRDSKYPKEKIIVVLSGEERAGEGAKKITENLGRKFNSDFFKFIFTVHPKAISGEIAGKGSNATWALKKAKEFIDGQKIPYERVIVSSFDVDTRAFPQYFSCLAWNYLTARKPLRESFQPIPVYNNNIWDAPSFSRIISFSGTFWQMMQQEREEQLVTYSSHAIPFKVLAEVGYPSNIVSDDSRIFWKAYLHYDGNYRAVPLHYPISMDAVLSENTIKTMVSQYKQQRRWASGVENIPYLFYGFLKNKKIKLRDKIYHSFVILEGFWSWAVAALLIFLLGWLPLMLGGKEFNDTLLSYNLPRLTSYIMTIAMVGMVVSAVISILILPTERVGNGMRKKLFIFFQWFFLPITLIAFGAFPALESQVRLMVKKPLGFWVTEKTRKL</sequence>
<dbReference type="PANTHER" id="PTHR36851">
    <property type="entry name" value="UNNAMED PRODUCT"/>
    <property type="match status" value="1"/>
</dbReference>
<feature type="transmembrane region" description="Helical" evidence="1">
    <location>
        <begin position="393"/>
        <end position="420"/>
    </location>
</feature>
<comment type="caution">
    <text evidence="2">The sequence shown here is derived from an EMBL/GenBank/DDBJ whole genome shotgun (WGS) entry which is preliminary data.</text>
</comment>
<feature type="transmembrane region" description="Helical" evidence="1">
    <location>
        <begin position="440"/>
        <end position="464"/>
    </location>
</feature>
<feature type="transmembrane region" description="Helical" evidence="1">
    <location>
        <begin position="476"/>
        <end position="498"/>
    </location>
</feature>
<dbReference type="SUPFAM" id="SSF53448">
    <property type="entry name" value="Nucleotide-diphospho-sugar transferases"/>
    <property type="match status" value="1"/>
</dbReference>
<protein>
    <recommendedName>
        <fullName evidence="4">Glycosyltransferase 2-like domain-containing protein</fullName>
    </recommendedName>
</protein>
<evidence type="ECO:0000313" key="2">
    <source>
        <dbReference type="EMBL" id="PIP22990.1"/>
    </source>
</evidence>
<dbReference type="Proteomes" id="UP000229976">
    <property type="component" value="Unassembled WGS sequence"/>
</dbReference>
<keyword evidence="1" id="KW-0812">Transmembrane</keyword>
<evidence type="ECO:0000256" key="1">
    <source>
        <dbReference type="SAM" id="Phobius"/>
    </source>
</evidence>
<dbReference type="PANTHER" id="PTHR36851:SF1">
    <property type="entry name" value="GLYCO_TRANS_2-LIKE DOMAIN-CONTAINING PROTEIN"/>
    <property type="match status" value="1"/>
</dbReference>
<keyword evidence="1" id="KW-0472">Membrane</keyword>
<name>A0A2G9YUS9_9BACT</name>
<proteinExistence type="predicted"/>
<feature type="transmembrane region" description="Helical" evidence="1">
    <location>
        <begin position="54"/>
        <end position="74"/>
    </location>
</feature>
<evidence type="ECO:0000313" key="3">
    <source>
        <dbReference type="Proteomes" id="UP000229976"/>
    </source>
</evidence>
<dbReference type="Gene3D" id="3.90.550.10">
    <property type="entry name" value="Spore Coat Polysaccharide Biosynthesis Protein SpsA, Chain A"/>
    <property type="match status" value="1"/>
</dbReference>
<feature type="transmembrane region" description="Helical" evidence="1">
    <location>
        <begin position="31"/>
        <end position="48"/>
    </location>
</feature>
<dbReference type="AlphaFoldDB" id="A0A2G9YUS9"/>
<dbReference type="InterPro" id="IPR029044">
    <property type="entry name" value="Nucleotide-diphossugar_trans"/>
</dbReference>
<gene>
    <name evidence="2" type="ORF">COX37_00940</name>
</gene>
<dbReference type="EMBL" id="PCRO01000013">
    <property type="protein sequence ID" value="PIP22990.1"/>
    <property type="molecule type" value="Genomic_DNA"/>
</dbReference>
<keyword evidence="1" id="KW-1133">Transmembrane helix</keyword>